<comment type="subcellular location">
    <subcellularLocation>
        <location evidence="1">Mitochondrion inner membrane</location>
        <topology evidence="1">Single-pass membrane protein</topology>
    </subcellularLocation>
</comment>
<evidence type="ECO:0000259" key="13">
    <source>
        <dbReference type="SMART" id="SM00382"/>
    </source>
</evidence>
<comment type="similarity">
    <text evidence="2">Belongs to the AAA ATPase family. BCS1 subfamily.</text>
</comment>
<feature type="domain" description="BCS1 N-terminal" evidence="14">
    <location>
        <begin position="5"/>
        <end position="149"/>
    </location>
</feature>
<dbReference type="Pfam" id="PF00004">
    <property type="entry name" value="AAA"/>
    <property type="match status" value="1"/>
</dbReference>
<evidence type="ECO:0008006" key="17">
    <source>
        <dbReference type="Google" id="ProtNLM"/>
    </source>
</evidence>
<organism evidence="15 16">
    <name type="scientific">Seiridium cardinale</name>
    <dbReference type="NCBI Taxonomy" id="138064"/>
    <lineage>
        <taxon>Eukaryota</taxon>
        <taxon>Fungi</taxon>
        <taxon>Dikarya</taxon>
        <taxon>Ascomycota</taxon>
        <taxon>Pezizomycotina</taxon>
        <taxon>Sordariomycetes</taxon>
        <taxon>Xylariomycetidae</taxon>
        <taxon>Amphisphaeriales</taxon>
        <taxon>Sporocadaceae</taxon>
        <taxon>Seiridium</taxon>
    </lineage>
</organism>
<dbReference type="InterPro" id="IPR027417">
    <property type="entry name" value="P-loop_NTPase"/>
</dbReference>
<evidence type="ECO:0000256" key="6">
    <source>
        <dbReference type="ARBA" id="ARBA00022801"/>
    </source>
</evidence>
<evidence type="ECO:0000313" key="15">
    <source>
        <dbReference type="EMBL" id="KAK9781592.1"/>
    </source>
</evidence>
<evidence type="ECO:0000256" key="1">
    <source>
        <dbReference type="ARBA" id="ARBA00004434"/>
    </source>
</evidence>
<evidence type="ECO:0000256" key="4">
    <source>
        <dbReference type="ARBA" id="ARBA00022741"/>
    </source>
</evidence>
<dbReference type="SUPFAM" id="SSF52540">
    <property type="entry name" value="P-loop containing nucleoside triphosphate hydrolases"/>
    <property type="match status" value="1"/>
</dbReference>
<dbReference type="Pfam" id="PF08740">
    <property type="entry name" value="BCS1_N"/>
    <property type="match status" value="1"/>
</dbReference>
<evidence type="ECO:0000256" key="5">
    <source>
        <dbReference type="ARBA" id="ARBA00022792"/>
    </source>
</evidence>
<evidence type="ECO:0000256" key="9">
    <source>
        <dbReference type="ARBA" id="ARBA00023128"/>
    </source>
</evidence>
<dbReference type="InterPro" id="IPR003593">
    <property type="entry name" value="AAA+_ATPase"/>
</dbReference>
<evidence type="ECO:0000256" key="11">
    <source>
        <dbReference type="ARBA" id="ARBA00048778"/>
    </source>
</evidence>
<evidence type="ECO:0000256" key="12">
    <source>
        <dbReference type="RuleBase" id="RU003651"/>
    </source>
</evidence>
<comment type="caution">
    <text evidence="15">The sequence shown here is derived from an EMBL/GenBank/DDBJ whole genome shotgun (WGS) entry which is preliminary data.</text>
</comment>
<keyword evidence="4 12" id="KW-0547">Nucleotide-binding</keyword>
<dbReference type="PROSITE" id="PS00674">
    <property type="entry name" value="AAA"/>
    <property type="match status" value="1"/>
</dbReference>
<evidence type="ECO:0000313" key="16">
    <source>
        <dbReference type="Proteomes" id="UP001465668"/>
    </source>
</evidence>
<dbReference type="InterPro" id="IPR003960">
    <property type="entry name" value="ATPase_AAA_CS"/>
</dbReference>
<protein>
    <recommendedName>
        <fullName evidence="17">P-loop containing nucleoside triphosphate hydrolase protein</fullName>
    </recommendedName>
</protein>
<dbReference type="Gene3D" id="3.40.50.300">
    <property type="entry name" value="P-loop containing nucleotide triphosphate hydrolases"/>
    <property type="match status" value="1"/>
</dbReference>
<keyword evidence="9" id="KW-0496">Mitochondrion</keyword>
<evidence type="ECO:0000256" key="2">
    <source>
        <dbReference type="ARBA" id="ARBA00007448"/>
    </source>
</evidence>
<dbReference type="SMART" id="SM01024">
    <property type="entry name" value="BCS1_N"/>
    <property type="match status" value="1"/>
</dbReference>
<keyword evidence="5" id="KW-0999">Mitochondrion inner membrane</keyword>
<keyword evidence="10" id="KW-0472">Membrane</keyword>
<dbReference type="InterPro" id="IPR014851">
    <property type="entry name" value="BCS1_N"/>
</dbReference>
<dbReference type="SMART" id="SM00382">
    <property type="entry name" value="AAA"/>
    <property type="match status" value="1"/>
</dbReference>
<dbReference type="Proteomes" id="UP001465668">
    <property type="component" value="Unassembled WGS sequence"/>
</dbReference>
<keyword evidence="3" id="KW-0812">Transmembrane</keyword>
<keyword evidence="6" id="KW-0378">Hydrolase</keyword>
<sequence length="488" mass="54959">MLSQEVLNWIKYHVLPQHNSRTLTASTYEAGYGQRDDRAEAESTQVEYLSIFGTTWFFFERNLFAVRQNLDQRMLSMINKSDQYIKAPRGNEALLVMCLGRSAKPIKRFLQSCHEFDQQETQSYTVIRASKSGSWGTTIFRPLRSLSTIHLEERLKDDVISDINHYLMPETRQFYLDRGIPYRRGYLLYGPPGTGKSSFAFALAGHFQLALCVLNLPAVHGDTDLEKLFVKIPARCVVLIEDIDAVVLDREKKKAMLYNQETDAEKAGTPKKKQGACTLSGLFNVLDGVTAQQGRIVLMTTNHAENLDAALIRPGRVDRTFFLGKIKKETAKKMFLAMFAPGSTADRPAPAETIMQASEFAELVPEDTLTPAHLQSFFLVNLKAPELAIARFPKWLGEENAHRGVGEHQDKQESATKDVVDKPQDYLGAVEEDLRHDLEKRIEMMTKPLIEELQELRMQSKKGVVDTGEDVGNTVSETSSFINVSSAS</sequence>
<feature type="domain" description="AAA+ ATPase" evidence="13">
    <location>
        <begin position="182"/>
        <end position="327"/>
    </location>
</feature>
<dbReference type="InterPro" id="IPR003959">
    <property type="entry name" value="ATPase_AAA_core"/>
</dbReference>
<accession>A0ABR2Y5I8</accession>
<dbReference type="EMBL" id="JARVKM010000003">
    <property type="protein sequence ID" value="KAK9781592.1"/>
    <property type="molecule type" value="Genomic_DNA"/>
</dbReference>
<dbReference type="Pfam" id="PF25426">
    <property type="entry name" value="AAA_lid_BCS1"/>
    <property type="match status" value="1"/>
</dbReference>
<keyword evidence="7 12" id="KW-0067">ATP-binding</keyword>
<dbReference type="InterPro" id="IPR057495">
    <property type="entry name" value="AAA_lid_BCS1"/>
</dbReference>
<keyword evidence="16" id="KW-1185">Reference proteome</keyword>
<evidence type="ECO:0000256" key="8">
    <source>
        <dbReference type="ARBA" id="ARBA00022989"/>
    </source>
</evidence>
<comment type="catalytic activity">
    <reaction evidence="11">
        <text>ATP + H2O = ADP + phosphate + H(+)</text>
        <dbReference type="Rhea" id="RHEA:13065"/>
        <dbReference type="ChEBI" id="CHEBI:15377"/>
        <dbReference type="ChEBI" id="CHEBI:15378"/>
        <dbReference type="ChEBI" id="CHEBI:30616"/>
        <dbReference type="ChEBI" id="CHEBI:43474"/>
        <dbReference type="ChEBI" id="CHEBI:456216"/>
    </reaction>
    <physiologicalReaction direction="left-to-right" evidence="11">
        <dbReference type="Rhea" id="RHEA:13066"/>
    </physiologicalReaction>
</comment>
<name>A0ABR2Y5I8_9PEZI</name>
<keyword evidence="8" id="KW-1133">Transmembrane helix</keyword>
<reference evidence="15 16" key="1">
    <citation type="submission" date="2024-02" db="EMBL/GenBank/DDBJ databases">
        <title>First draft genome assembly of two strains of Seiridium cardinale.</title>
        <authorList>
            <person name="Emiliani G."/>
            <person name="Scali E."/>
        </authorList>
    </citation>
    <scope>NUCLEOTIDE SEQUENCE [LARGE SCALE GENOMIC DNA]</scope>
    <source>
        <strain evidence="15 16">BM-138-000479</strain>
    </source>
</reference>
<evidence type="ECO:0000256" key="3">
    <source>
        <dbReference type="ARBA" id="ARBA00022692"/>
    </source>
</evidence>
<dbReference type="InterPro" id="IPR050747">
    <property type="entry name" value="Mitochondrial_chaperone_BCS1"/>
</dbReference>
<gene>
    <name evidence="15" type="ORF">SCAR479_01463</name>
</gene>
<evidence type="ECO:0000256" key="7">
    <source>
        <dbReference type="ARBA" id="ARBA00022840"/>
    </source>
</evidence>
<evidence type="ECO:0000256" key="10">
    <source>
        <dbReference type="ARBA" id="ARBA00023136"/>
    </source>
</evidence>
<dbReference type="PANTHER" id="PTHR23070">
    <property type="entry name" value="BCS1 AAA-TYPE ATPASE"/>
    <property type="match status" value="1"/>
</dbReference>
<proteinExistence type="inferred from homology"/>
<evidence type="ECO:0000259" key="14">
    <source>
        <dbReference type="SMART" id="SM01024"/>
    </source>
</evidence>